<dbReference type="PROSITE" id="PS50943">
    <property type="entry name" value="HTH_CROC1"/>
    <property type="match status" value="1"/>
</dbReference>
<dbReference type="AlphaFoldDB" id="A0A074KTR4"/>
<sequence length="111" mass="12249">MAFSDRLAFARKQKKIRQADLGKLVGTSGDIIGKYERGENIPSIDVAAKIADALGVTLDYLVKDGEYERIDNETLKKLKEIQNLDPENKSHVFATIDAFIKAAKLKSIAAL</sequence>
<dbReference type="Proteomes" id="UP000027821">
    <property type="component" value="Unassembled WGS sequence"/>
</dbReference>
<dbReference type="Gene3D" id="1.10.260.40">
    <property type="entry name" value="lambda repressor-like DNA-binding domains"/>
    <property type="match status" value="1"/>
</dbReference>
<dbReference type="InterPro" id="IPR049639">
    <property type="entry name" value="RstR"/>
</dbReference>
<evidence type="ECO:0000313" key="3">
    <source>
        <dbReference type="EMBL" id="KEO71625.1"/>
    </source>
</evidence>
<dbReference type="NCBIfam" id="NF041951">
    <property type="entry name" value="phage_RstR"/>
    <property type="match status" value="1"/>
</dbReference>
<dbReference type="CDD" id="cd00093">
    <property type="entry name" value="HTH_XRE"/>
    <property type="match status" value="1"/>
</dbReference>
<accession>A0A074KTR4</accession>
<keyword evidence="4" id="KW-1185">Reference proteome</keyword>
<evidence type="ECO:0000256" key="1">
    <source>
        <dbReference type="ARBA" id="ARBA00023125"/>
    </source>
</evidence>
<gene>
    <name evidence="3" type="ORF">EL17_24065</name>
</gene>
<dbReference type="eggNOG" id="COG1813">
    <property type="taxonomic scope" value="Bacteria"/>
</dbReference>
<proteinExistence type="predicted"/>
<dbReference type="SMART" id="SM00530">
    <property type="entry name" value="HTH_XRE"/>
    <property type="match status" value="1"/>
</dbReference>
<dbReference type="EMBL" id="JMIH01000052">
    <property type="protein sequence ID" value="KEO71625.1"/>
    <property type="molecule type" value="Genomic_DNA"/>
</dbReference>
<keyword evidence="1 3" id="KW-0238">DNA-binding</keyword>
<dbReference type="Pfam" id="PF01381">
    <property type="entry name" value="HTH_3"/>
    <property type="match status" value="1"/>
</dbReference>
<dbReference type="PANTHER" id="PTHR46558:SF11">
    <property type="entry name" value="HTH-TYPE TRANSCRIPTIONAL REGULATOR XRE"/>
    <property type="match status" value="1"/>
</dbReference>
<reference evidence="3 4" key="1">
    <citation type="submission" date="2014-04" db="EMBL/GenBank/DDBJ databases">
        <title>Characterization and application of a salt tolerant electro-active bacterium.</title>
        <authorList>
            <person name="Yang L."/>
            <person name="Wei S."/>
            <person name="Tay Q.X.M."/>
        </authorList>
    </citation>
    <scope>NUCLEOTIDE SEQUENCE [LARGE SCALE GENOMIC DNA]</scope>
    <source>
        <strain evidence="3 4">LY1</strain>
    </source>
</reference>
<evidence type="ECO:0000259" key="2">
    <source>
        <dbReference type="PROSITE" id="PS50943"/>
    </source>
</evidence>
<dbReference type="PANTHER" id="PTHR46558">
    <property type="entry name" value="TRACRIPTIONAL REGULATORY PROTEIN-RELATED-RELATED"/>
    <property type="match status" value="1"/>
</dbReference>
<organism evidence="3 4">
    <name type="scientific">Anditalea andensis</name>
    <dbReference type="NCBI Taxonomy" id="1048983"/>
    <lineage>
        <taxon>Bacteria</taxon>
        <taxon>Pseudomonadati</taxon>
        <taxon>Bacteroidota</taxon>
        <taxon>Cytophagia</taxon>
        <taxon>Cytophagales</taxon>
        <taxon>Cytophagaceae</taxon>
        <taxon>Anditalea</taxon>
    </lineage>
</organism>
<feature type="domain" description="HTH cro/C1-type" evidence="2">
    <location>
        <begin position="7"/>
        <end position="61"/>
    </location>
</feature>
<comment type="caution">
    <text evidence="3">The sequence shown here is derived from an EMBL/GenBank/DDBJ whole genome shotgun (WGS) entry which is preliminary data.</text>
</comment>
<dbReference type="OrthoDB" id="955486at2"/>
<dbReference type="InterPro" id="IPR001387">
    <property type="entry name" value="Cro/C1-type_HTH"/>
</dbReference>
<dbReference type="InterPro" id="IPR010982">
    <property type="entry name" value="Lambda_DNA-bd_dom_sf"/>
</dbReference>
<dbReference type="GO" id="GO:0003677">
    <property type="term" value="F:DNA binding"/>
    <property type="evidence" value="ECO:0007669"/>
    <property type="project" value="UniProtKB-KW"/>
</dbReference>
<name>A0A074KTR4_9BACT</name>
<dbReference type="SUPFAM" id="SSF47413">
    <property type="entry name" value="lambda repressor-like DNA-binding domains"/>
    <property type="match status" value="1"/>
</dbReference>
<dbReference type="RefSeq" id="WP_035080001.1">
    <property type="nucleotide sequence ID" value="NZ_JMIH01000052.1"/>
</dbReference>
<protein>
    <submittedName>
        <fullName evidence="3">DNA-binding protein</fullName>
    </submittedName>
</protein>
<evidence type="ECO:0000313" key="4">
    <source>
        <dbReference type="Proteomes" id="UP000027821"/>
    </source>
</evidence>